<evidence type="ECO:0008006" key="4">
    <source>
        <dbReference type="Google" id="ProtNLM"/>
    </source>
</evidence>
<evidence type="ECO:0000313" key="1">
    <source>
        <dbReference type="EMBL" id="KAF1815998.1"/>
    </source>
</evidence>
<reference evidence="1 3" key="1">
    <citation type="submission" date="2020-01" db="EMBL/GenBank/DDBJ databases">
        <authorList>
            <consortium name="DOE Joint Genome Institute"/>
            <person name="Haridas S."/>
            <person name="Albert R."/>
            <person name="Binder M."/>
            <person name="Bloem J."/>
            <person name="Labutti K."/>
            <person name="Salamov A."/>
            <person name="Andreopoulos B."/>
            <person name="Baker S.E."/>
            <person name="Barry K."/>
            <person name="Bills G."/>
            <person name="Bluhm B.H."/>
            <person name="Cannon C."/>
            <person name="Castanera R."/>
            <person name="Culley D.E."/>
            <person name="Daum C."/>
            <person name="Ezra D."/>
            <person name="Gonzalez J.B."/>
            <person name="Henrissat B."/>
            <person name="Kuo A."/>
            <person name="Liang C."/>
            <person name="Lipzen A."/>
            <person name="Lutzoni F."/>
            <person name="Magnuson J."/>
            <person name="Mondo S."/>
            <person name="Nolan M."/>
            <person name="Ohm R."/>
            <person name="Pangilinan J."/>
            <person name="Park H.-J."/>
            <person name="Ramirez L."/>
            <person name="Alfaro M."/>
            <person name="Sun H."/>
            <person name="Tritt A."/>
            <person name="Yoshinaga Y."/>
            <person name="Zwiers L.-H."/>
            <person name="Turgeon B.G."/>
            <person name="Goodwin S.B."/>
            <person name="Spatafora J.W."/>
            <person name="Crous P.W."/>
            <person name="Grigoriev I.V."/>
        </authorList>
    </citation>
    <scope>NUCLEOTIDE SEQUENCE</scope>
    <source>
        <strain evidence="1 3">CBS 781.70</strain>
    </source>
</reference>
<dbReference type="GeneID" id="54414933"/>
<dbReference type="OrthoDB" id="630188at2759"/>
<organism evidence="1">
    <name type="scientific">Eremomyces bilateralis CBS 781.70</name>
    <dbReference type="NCBI Taxonomy" id="1392243"/>
    <lineage>
        <taxon>Eukaryota</taxon>
        <taxon>Fungi</taxon>
        <taxon>Dikarya</taxon>
        <taxon>Ascomycota</taxon>
        <taxon>Pezizomycotina</taxon>
        <taxon>Dothideomycetes</taxon>
        <taxon>Dothideomycetes incertae sedis</taxon>
        <taxon>Eremomycetales</taxon>
        <taxon>Eremomycetaceae</taxon>
        <taxon>Eremomyces</taxon>
    </lineage>
</organism>
<evidence type="ECO:0000313" key="2">
    <source>
        <dbReference type="Proteomes" id="UP000504638"/>
    </source>
</evidence>
<gene>
    <name evidence="1 3" type="ORF">P152DRAFT_204383</name>
</gene>
<dbReference type="AlphaFoldDB" id="A0A6G1GD53"/>
<name>A0A6G1GD53_9PEZI</name>
<proteinExistence type="predicted"/>
<dbReference type="InterPro" id="IPR051693">
    <property type="entry name" value="UPF0046_metallophosphoest"/>
</dbReference>
<dbReference type="PANTHER" id="PTHR12905">
    <property type="entry name" value="METALLOPHOSPHOESTERASE"/>
    <property type="match status" value="1"/>
</dbReference>
<protein>
    <recommendedName>
        <fullName evidence="4">Metallo-dependent phosphatase</fullName>
    </recommendedName>
</protein>
<reference evidence="3" key="2">
    <citation type="submission" date="2020-04" db="EMBL/GenBank/DDBJ databases">
        <authorList>
            <consortium name="NCBI Genome Project"/>
        </authorList>
    </citation>
    <scope>NUCLEOTIDE SEQUENCE</scope>
    <source>
        <strain evidence="3">CBS 781.70</strain>
    </source>
</reference>
<dbReference type="PANTHER" id="PTHR12905:SF0">
    <property type="entry name" value="CALCINEURIN-LIKE PHOSPHOESTERASE DOMAIN-CONTAINING PROTEIN"/>
    <property type="match status" value="1"/>
</dbReference>
<dbReference type="InterPro" id="IPR029052">
    <property type="entry name" value="Metallo-depent_PP-like"/>
</dbReference>
<keyword evidence="2" id="KW-1185">Reference proteome</keyword>
<dbReference type="Gene3D" id="3.60.21.10">
    <property type="match status" value="1"/>
</dbReference>
<dbReference type="RefSeq" id="XP_033537629.1">
    <property type="nucleotide sequence ID" value="XM_033674363.1"/>
</dbReference>
<dbReference type="SUPFAM" id="SSF56300">
    <property type="entry name" value="Metallo-dependent phosphatases"/>
    <property type="match status" value="1"/>
</dbReference>
<accession>A0A6G1GD53</accession>
<reference evidence="3" key="3">
    <citation type="submission" date="2025-04" db="UniProtKB">
        <authorList>
            <consortium name="RefSeq"/>
        </authorList>
    </citation>
    <scope>IDENTIFICATION</scope>
    <source>
        <strain evidence="3">CBS 781.70</strain>
    </source>
</reference>
<dbReference type="Proteomes" id="UP000504638">
    <property type="component" value="Unplaced"/>
</dbReference>
<evidence type="ECO:0000313" key="3">
    <source>
        <dbReference type="RefSeq" id="XP_033537629.1"/>
    </source>
</evidence>
<dbReference type="EMBL" id="ML975151">
    <property type="protein sequence ID" value="KAF1815998.1"/>
    <property type="molecule type" value="Genomic_DNA"/>
</dbReference>
<sequence>MEIRSRYGSLPDAQDAGKTFLEEGSDQFTPNNGAALRVYTSPFTPALGAWGFQYHPERGHDFDIETVDIALTHGLPKGIMDHAYGQGRIGCLELFVAVARARPRIHCFGRIHEGWGAKLMI</sequence>